<sequence>MTDNVLDIPVKKIDGSDTTLADYRGKVIMVVNVASKCGLTVQYEGLEKLYEDKRDEGFVIAGFPANDFKGQEPGTNEDILSFCTLTYDVQFPMFSKIAVTGEERHPLYDGLIASGVETTGDGPMRERLAKHGLETGQDGGIVWNFEKFLIGRDGKVAARFAPDVTADDPRLLSVLEKELARAG</sequence>
<evidence type="ECO:0000313" key="7">
    <source>
        <dbReference type="Proteomes" id="UP000199205"/>
    </source>
</evidence>
<dbReference type="Gene3D" id="3.40.30.10">
    <property type="entry name" value="Glutaredoxin"/>
    <property type="match status" value="1"/>
</dbReference>
<dbReference type="PROSITE" id="PS51355">
    <property type="entry name" value="GLUTATHIONE_PEROXID_3"/>
    <property type="match status" value="1"/>
</dbReference>
<dbReference type="Pfam" id="PF00255">
    <property type="entry name" value="GSHPx"/>
    <property type="match status" value="1"/>
</dbReference>
<dbReference type="AlphaFoldDB" id="A0A1C3V4M2"/>
<protein>
    <recommendedName>
        <fullName evidence="5">Glutathione peroxidase</fullName>
    </recommendedName>
</protein>
<dbReference type="InterPro" id="IPR000889">
    <property type="entry name" value="Glutathione_peroxidase"/>
</dbReference>
<evidence type="ECO:0000256" key="2">
    <source>
        <dbReference type="ARBA" id="ARBA00022559"/>
    </source>
</evidence>
<dbReference type="OrthoDB" id="9785502at2"/>
<keyword evidence="2 5" id="KW-0575">Peroxidase</keyword>
<keyword evidence="3 5" id="KW-0560">Oxidoreductase</keyword>
<dbReference type="PANTHER" id="PTHR11592">
    <property type="entry name" value="GLUTATHIONE PEROXIDASE"/>
    <property type="match status" value="1"/>
</dbReference>
<dbReference type="CDD" id="cd00340">
    <property type="entry name" value="GSH_Peroxidase"/>
    <property type="match status" value="1"/>
</dbReference>
<dbReference type="GO" id="GO:0034599">
    <property type="term" value="P:cellular response to oxidative stress"/>
    <property type="evidence" value="ECO:0007669"/>
    <property type="project" value="TreeGrafter"/>
</dbReference>
<evidence type="ECO:0000256" key="5">
    <source>
        <dbReference type="RuleBase" id="RU000499"/>
    </source>
</evidence>
<dbReference type="PIRSF" id="PIRSF000303">
    <property type="entry name" value="Glutathion_perox"/>
    <property type="match status" value="1"/>
</dbReference>
<comment type="similarity">
    <text evidence="1 5">Belongs to the glutathione peroxidase family.</text>
</comment>
<feature type="active site" evidence="4">
    <location>
        <position position="37"/>
    </location>
</feature>
<dbReference type="PRINTS" id="PR01011">
    <property type="entry name" value="GLUTPROXDASE"/>
</dbReference>
<dbReference type="EMBL" id="FMAF01000004">
    <property type="protein sequence ID" value="SCB22645.1"/>
    <property type="molecule type" value="Genomic_DNA"/>
</dbReference>
<dbReference type="FunFam" id="3.40.30.10:FF:000010">
    <property type="entry name" value="Glutathione peroxidase"/>
    <property type="match status" value="1"/>
</dbReference>
<organism evidence="6 7">
    <name type="scientific">Rhizobium lusitanum</name>
    <dbReference type="NCBI Taxonomy" id="293958"/>
    <lineage>
        <taxon>Bacteria</taxon>
        <taxon>Pseudomonadati</taxon>
        <taxon>Pseudomonadota</taxon>
        <taxon>Alphaproteobacteria</taxon>
        <taxon>Hyphomicrobiales</taxon>
        <taxon>Rhizobiaceae</taxon>
        <taxon>Rhizobium/Agrobacterium group</taxon>
        <taxon>Rhizobium</taxon>
    </lineage>
</organism>
<reference evidence="6 7" key="1">
    <citation type="submission" date="2016-08" db="EMBL/GenBank/DDBJ databases">
        <authorList>
            <person name="Seilhamer J.J."/>
        </authorList>
    </citation>
    <scope>NUCLEOTIDE SEQUENCE [LARGE SCALE GENOMIC DNA]</scope>
    <source>
        <strain evidence="6 7">P1-7</strain>
    </source>
</reference>
<dbReference type="InterPro" id="IPR029759">
    <property type="entry name" value="GPX_AS"/>
</dbReference>
<evidence type="ECO:0000256" key="1">
    <source>
        <dbReference type="ARBA" id="ARBA00006926"/>
    </source>
</evidence>
<dbReference type="GO" id="GO:0004601">
    <property type="term" value="F:peroxidase activity"/>
    <property type="evidence" value="ECO:0007669"/>
    <property type="project" value="UniProtKB-KW"/>
</dbReference>
<evidence type="ECO:0000313" key="6">
    <source>
        <dbReference type="EMBL" id="SCB22645.1"/>
    </source>
</evidence>
<dbReference type="SUPFAM" id="SSF52833">
    <property type="entry name" value="Thioredoxin-like"/>
    <property type="match status" value="1"/>
</dbReference>
<dbReference type="RefSeq" id="WP_037192437.1">
    <property type="nucleotide sequence ID" value="NZ_FMAF01000004.1"/>
</dbReference>
<dbReference type="PROSITE" id="PS00460">
    <property type="entry name" value="GLUTATHIONE_PEROXID_1"/>
    <property type="match status" value="1"/>
</dbReference>
<dbReference type="PANTHER" id="PTHR11592:SF40">
    <property type="entry name" value="THIOREDOXIN_GLUTATHIONE PEROXIDASE BTUE"/>
    <property type="match status" value="1"/>
</dbReference>
<dbReference type="InterPro" id="IPR036249">
    <property type="entry name" value="Thioredoxin-like_sf"/>
</dbReference>
<evidence type="ECO:0000256" key="3">
    <source>
        <dbReference type="ARBA" id="ARBA00023002"/>
    </source>
</evidence>
<accession>A0A1C3V4M2</accession>
<dbReference type="Proteomes" id="UP000199205">
    <property type="component" value="Unassembled WGS sequence"/>
</dbReference>
<gene>
    <name evidence="6" type="ORF">GA0061101_104201</name>
</gene>
<proteinExistence type="inferred from homology"/>
<name>A0A1C3V4M2_9HYPH</name>
<evidence type="ECO:0000256" key="4">
    <source>
        <dbReference type="PIRSR" id="PIRSR000303-1"/>
    </source>
</evidence>